<name>A0ABV2IV27_9HYPH</name>
<comment type="caution">
    <text evidence="2">The sequence shown here is derived from an EMBL/GenBank/DDBJ whole genome shotgun (WGS) entry which is preliminary data.</text>
</comment>
<dbReference type="InterPro" id="IPR026275">
    <property type="entry name" value="Glyoxalase/dOase/EhpR"/>
</dbReference>
<dbReference type="InterPro" id="IPR004360">
    <property type="entry name" value="Glyas_Fos-R_dOase_dom"/>
</dbReference>
<dbReference type="PANTHER" id="PTHR36503:SF1">
    <property type="entry name" value="BLR2520 PROTEIN"/>
    <property type="match status" value="1"/>
</dbReference>
<dbReference type="Gene3D" id="3.30.720.110">
    <property type="match status" value="1"/>
</dbReference>
<evidence type="ECO:0000259" key="1">
    <source>
        <dbReference type="PROSITE" id="PS51819"/>
    </source>
</evidence>
<evidence type="ECO:0000313" key="2">
    <source>
        <dbReference type="EMBL" id="MET3612271.1"/>
    </source>
</evidence>
<keyword evidence="3" id="KW-1185">Reference proteome</keyword>
<proteinExistence type="predicted"/>
<accession>A0ABV2IV27</accession>
<dbReference type="EMBL" id="JBEPMB010000001">
    <property type="protein sequence ID" value="MET3612271.1"/>
    <property type="molecule type" value="Genomic_DNA"/>
</dbReference>
<feature type="domain" description="VOC" evidence="1">
    <location>
        <begin position="3"/>
        <end position="120"/>
    </location>
</feature>
<dbReference type="Pfam" id="PF00903">
    <property type="entry name" value="Glyoxalase"/>
    <property type="match status" value="1"/>
</dbReference>
<reference evidence="2 3" key="1">
    <citation type="submission" date="2024-06" db="EMBL/GenBank/DDBJ databases">
        <title>Genomic Encyclopedia of Type Strains, Phase IV (KMG-IV): sequencing the most valuable type-strain genomes for metagenomic binning, comparative biology and taxonomic classification.</title>
        <authorList>
            <person name="Goeker M."/>
        </authorList>
    </citation>
    <scope>NUCLEOTIDE SEQUENCE [LARGE SCALE GENOMIC DNA]</scope>
    <source>
        <strain evidence="2 3">DSM 29780</strain>
    </source>
</reference>
<sequence length="125" mass="13737">MQPSNFVLFYVKSPNASAAFYEKLLGYKPVEQSPGFAMFVMPGGFKLGLWIDTAIDPPANGRIGGAEIMFDCDTDAEVDAAHADWTAKGAEILQKPTLMDFGYTFTAADPDGHRLRVYRRAENPV</sequence>
<organism evidence="2 3">
    <name type="scientific">Rhizobium aquaticum</name>
    <dbReference type="NCBI Taxonomy" id="1549636"/>
    <lineage>
        <taxon>Bacteria</taxon>
        <taxon>Pseudomonadati</taxon>
        <taxon>Pseudomonadota</taxon>
        <taxon>Alphaproteobacteria</taxon>
        <taxon>Hyphomicrobiales</taxon>
        <taxon>Rhizobiaceae</taxon>
        <taxon>Rhizobium/Agrobacterium group</taxon>
        <taxon>Rhizobium</taxon>
    </lineage>
</organism>
<dbReference type="Gene3D" id="3.30.720.120">
    <property type="match status" value="1"/>
</dbReference>
<evidence type="ECO:0000313" key="3">
    <source>
        <dbReference type="Proteomes" id="UP001549047"/>
    </source>
</evidence>
<gene>
    <name evidence="2" type="ORF">ABID16_000576</name>
</gene>
<dbReference type="PROSITE" id="PS51819">
    <property type="entry name" value="VOC"/>
    <property type="match status" value="1"/>
</dbReference>
<dbReference type="InterPro" id="IPR037523">
    <property type="entry name" value="VOC_core"/>
</dbReference>
<dbReference type="InterPro" id="IPR029068">
    <property type="entry name" value="Glyas_Bleomycin-R_OHBP_Dase"/>
</dbReference>
<dbReference type="RefSeq" id="WP_354554843.1">
    <property type="nucleotide sequence ID" value="NZ_JBEPMB010000001.1"/>
</dbReference>
<dbReference type="SUPFAM" id="SSF54593">
    <property type="entry name" value="Glyoxalase/Bleomycin resistance protein/Dihydroxybiphenyl dioxygenase"/>
    <property type="match status" value="1"/>
</dbReference>
<dbReference type="Proteomes" id="UP001549047">
    <property type="component" value="Unassembled WGS sequence"/>
</dbReference>
<dbReference type="PANTHER" id="PTHR36503">
    <property type="entry name" value="BLR2520 PROTEIN"/>
    <property type="match status" value="1"/>
</dbReference>
<protein>
    <submittedName>
        <fullName evidence="2">Catechol 2,3-dioxygenase-like lactoylglutathione lyase family enzyme</fullName>
    </submittedName>
</protein>
<dbReference type="PIRSF" id="PIRSF039020">
    <property type="entry name" value="EhpR"/>
    <property type="match status" value="1"/>
</dbReference>